<organism evidence="6 7">
    <name type="scientific">Methylomonas methanica (strain DSM 25384 / MC09)</name>
    <dbReference type="NCBI Taxonomy" id="857087"/>
    <lineage>
        <taxon>Bacteria</taxon>
        <taxon>Pseudomonadati</taxon>
        <taxon>Pseudomonadota</taxon>
        <taxon>Gammaproteobacteria</taxon>
        <taxon>Methylococcales</taxon>
        <taxon>Methylococcaceae</taxon>
        <taxon>Methylomonas</taxon>
    </lineage>
</organism>
<dbReference type="InterPro" id="IPR052021">
    <property type="entry name" value="Type-I_RS_S_subunit"/>
</dbReference>
<keyword evidence="7" id="KW-1185">Reference proteome</keyword>
<reference key="2">
    <citation type="submission" date="2011-05" db="EMBL/GenBank/DDBJ databases">
        <title>Complete genome sequence of the aerobic marine methanotroph Methylomonas methanica MC09.</title>
        <authorList>
            <person name="Boden R."/>
            <person name="Cunliffe M."/>
            <person name="Scanlan J."/>
            <person name="Moussard H."/>
            <person name="Kits K.D."/>
            <person name="Klotz M."/>
            <person name="Jetten M."/>
            <person name="Vuilleumier S."/>
            <person name="Han J."/>
            <person name="Peters L."/>
            <person name="Mikhailova N."/>
            <person name="Teshima H."/>
            <person name="Tapia R."/>
            <person name="Kyrpides N."/>
            <person name="Ivanova N."/>
            <person name="Pagani I."/>
            <person name="Cheng J.-F."/>
            <person name="Goodwin L."/>
            <person name="Han C."/>
            <person name="Hauser L."/>
            <person name="Land M."/>
            <person name="Lapidus A."/>
            <person name="Lucas S."/>
            <person name="Pitluck S."/>
            <person name="Woyke T."/>
            <person name="Stein L.Y."/>
            <person name="Murrell C."/>
        </authorList>
    </citation>
    <scope>NUCLEOTIDE SEQUENCE</scope>
    <source>
        <strain>MC09</strain>
    </source>
</reference>
<dbReference type="PANTHER" id="PTHR30408:SF12">
    <property type="entry name" value="TYPE I RESTRICTION ENZYME MJAVIII SPECIFICITY SUBUNIT"/>
    <property type="match status" value="1"/>
</dbReference>
<dbReference type="REBASE" id="36284">
    <property type="entry name" value="S.Mme9ORF4476P"/>
</dbReference>
<feature type="domain" description="Type I restriction modification DNA specificity" evidence="5">
    <location>
        <begin position="65"/>
        <end position="179"/>
    </location>
</feature>
<name>G0A4S6_METMM</name>
<keyword evidence="2" id="KW-0680">Restriction system</keyword>
<reference evidence="7" key="3">
    <citation type="submission" date="2011-05" db="EMBL/GenBank/DDBJ databases">
        <title>Complete sequence of Methylomonas methanica MC09.</title>
        <authorList>
            <consortium name="US DOE Joint Genome Institute"/>
            <person name="Lucas S."/>
            <person name="Han J."/>
            <person name="Lapidus A."/>
            <person name="Cheng J.-F."/>
            <person name="Goodwin L."/>
            <person name="Pitluck S."/>
            <person name="Peters L."/>
            <person name="Mikhailova N."/>
            <person name="Teshima H."/>
            <person name="Han C."/>
            <person name="Tapia R."/>
            <person name="Land M."/>
            <person name="Hauser L."/>
            <person name="Kyrpides N."/>
            <person name="Ivanova N."/>
            <person name="Pagani I."/>
            <person name="Stein L."/>
            <person name="Woyke T."/>
        </authorList>
    </citation>
    <scope>NUCLEOTIDE SEQUENCE [LARGE SCALE GENOMIC DNA]</scope>
    <source>
        <strain evidence="7">MC09</strain>
    </source>
</reference>
<dbReference type="Gene3D" id="3.90.220.20">
    <property type="entry name" value="DNA methylase specificity domains"/>
    <property type="match status" value="2"/>
</dbReference>
<protein>
    <submittedName>
        <fullName evidence="6">Restriction modification system DNA specificity domain protein</fullName>
    </submittedName>
</protein>
<dbReference type="InterPro" id="IPR000055">
    <property type="entry name" value="Restrct_endonuc_typeI_TRD"/>
</dbReference>
<evidence type="ECO:0000256" key="4">
    <source>
        <dbReference type="SAM" id="MobiDB-lite"/>
    </source>
</evidence>
<dbReference type="RefSeq" id="WP_013821030.1">
    <property type="nucleotide sequence ID" value="NC_015572.1"/>
</dbReference>
<dbReference type="HOGENOM" id="CLU_426341_0_0_6"/>
<evidence type="ECO:0000256" key="2">
    <source>
        <dbReference type="ARBA" id="ARBA00022747"/>
    </source>
</evidence>
<feature type="region of interest" description="Disordered" evidence="4">
    <location>
        <begin position="555"/>
        <end position="576"/>
    </location>
</feature>
<gene>
    <name evidence="6" type="ordered locus">Metme_4475</name>
</gene>
<sequence length="576" mass="64854">MKLPESWIEARLDDVLNRVDAKIDPQSSSISSHFYVGLEHIESHTGRLLREAEDKTDGSDILSIKTQFKTGDILYGKLRPNLNKVYLAEQDGICSTDIWALRPISVIIPEFAVQYLRSAAVHVRTSQLAAGANLPRVPASSFDRIPIVLPTVLEQQRIVDLFGHLNVVAKAKQTINEQIDQLVRTAYWEHFSEWYTKDGLVDPVRISEYVADSQYGVSEAMEGTGSHAVLRMNSITTSGWLDLTDLKYANLSKKDIKATALQDGDLLFNRTNSKELVGKCAIWRDTAGAFSYASYLVRFRLKEGMLPEFLWATLNSAYGKYRLLNSAKQAVSMANVSPTDLGRITVPLPPIALQEKFAYFVRQIEKLREQMLSNLAAFSELQAVVTQQALLGDLTAQWREQNKAKIEVAALERDAFLAERGLKATSSTGDSKSVPVPEHSERLARHWLINELSELQYAVWTMLRHEWRNLVIVDDPEAFNDFCTNEQTTWPIEHFNASPNRIRRTLEQLAGLGLIAKVSVPRQNASTLQTDYLTAFRPLRNDENTRLRDAAMLKGALNKNEQSETSGGNSDKWGSW</sequence>
<dbReference type="CDD" id="cd16961">
    <property type="entry name" value="RMtype1_S_TRD-CR_like"/>
    <property type="match status" value="1"/>
</dbReference>
<dbReference type="InterPro" id="IPR044946">
    <property type="entry name" value="Restrct_endonuc_typeI_TRD_sf"/>
</dbReference>
<evidence type="ECO:0000313" key="7">
    <source>
        <dbReference type="Proteomes" id="UP000008888"/>
    </source>
</evidence>
<keyword evidence="3" id="KW-0238">DNA-binding</keyword>
<dbReference type="GO" id="GO:0009307">
    <property type="term" value="P:DNA restriction-modification system"/>
    <property type="evidence" value="ECO:0007669"/>
    <property type="project" value="UniProtKB-KW"/>
</dbReference>
<dbReference type="PANTHER" id="PTHR30408">
    <property type="entry name" value="TYPE-1 RESTRICTION ENZYME ECOKI SPECIFICITY PROTEIN"/>
    <property type="match status" value="1"/>
</dbReference>
<dbReference type="KEGG" id="mmt:Metme_4475"/>
<dbReference type="Proteomes" id="UP000008888">
    <property type="component" value="Chromosome"/>
</dbReference>
<evidence type="ECO:0000259" key="5">
    <source>
        <dbReference type="Pfam" id="PF01420"/>
    </source>
</evidence>
<proteinExistence type="inferred from homology"/>
<evidence type="ECO:0000256" key="1">
    <source>
        <dbReference type="ARBA" id="ARBA00010923"/>
    </source>
</evidence>
<dbReference type="AlphaFoldDB" id="G0A4S6"/>
<feature type="compositionally biased region" description="Polar residues" evidence="4">
    <location>
        <begin position="559"/>
        <end position="569"/>
    </location>
</feature>
<evidence type="ECO:0000313" key="6">
    <source>
        <dbReference type="EMBL" id="AEG02817.1"/>
    </source>
</evidence>
<evidence type="ECO:0000256" key="3">
    <source>
        <dbReference type="ARBA" id="ARBA00023125"/>
    </source>
</evidence>
<dbReference type="eggNOG" id="COG0732">
    <property type="taxonomic scope" value="Bacteria"/>
</dbReference>
<dbReference type="SUPFAM" id="SSF116734">
    <property type="entry name" value="DNA methylase specificity domain"/>
    <property type="match status" value="2"/>
</dbReference>
<dbReference type="Pfam" id="PF01420">
    <property type="entry name" value="Methylase_S"/>
    <property type="match status" value="1"/>
</dbReference>
<dbReference type="STRING" id="857087.Metme_4475"/>
<dbReference type="CDD" id="cd17524">
    <property type="entry name" value="RMtype1_S_EcoUTORF5051P-TRD2-CR2_like"/>
    <property type="match status" value="1"/>
</dbReference>
<dbReference type="GO" id="GO:0003677">
    <property type="term" value="F:DNA binding"/>
    <property type="evidence" value="ECO:0007669"/>
    <property type="project" value="UniProtKB-KW"/>
</dbReference>
<reference evidence="6 7" key="1">
    <citation type="journal article" date="2011" name="J. Bacteriol.">
        <title>Complete Genome Sequence of the Aerobic Marine Methanotroph Methylomonas methanica MC09.</title>
        <authorList>
            <person name="Boden R."/>
            <person name="Cunliffe M."/>
            <person name="Scanlan J."/>
            <person name="Moussard H."/>
            <person name="Kits K.D."/>
            <person name="Klotz M.G."/>
            <person name="Jetten M.S."/>
            <person name="Vuilleumier S."/>
            <person name="Han J."/>
            <person name="Peters L."/>
            <person name="Mikhailova N."/>
            <person name="Teshima H."/>
            <person name="Tapia R."/>
            <person name="Kyrpides N."/>
            <person name="Ivanova N."/>
            <person name="Pagani I."/>
            <person name="Cheng J.F."/>
            <person name="Goodwin L."/>
            <person name="Han C."/>
            <person name="Hauser L."/>
            <person name="Land M.L."/>
            <person name="Lapidus A."/>
            <person name="Lucas S."/>
            <person name="Pitluck S."/>
            <person name="Woyke T."/>
            <person name="Stein L."/>
            <person name="Murrell J.C."/>
        </authorList>
    </citation>
    <scope>NUCLEOTIDE SEQUENCE [LARGE SCALE GENOMIC DNA]</scope>
    <source>
        <strain evidence="6 7">MC09</strain>
    </source>
</reference>
<dbReference type="OrthoDB" id="398435at2"/>
<accession>G0A4S6</accession>
<comment type="similarity">
    <text evidence="1">Belongs to the type-I restriction system S methylase family.</text>
</comment>
<dbReference type="EMBL" id="CP002738">
    <property type="protein sequence ID" value="AEG02817.1"/>
    <property type="molecule type" value="Genomic_DNA"/>
</dbReference>